<dbReference type="Pfam" id="PF13428">
    <property type="entry name" value="TPR_14"/>
    <property type="match status" value="1"/>
</dbReference>
<sequence length="1039" mass="115933">MSLLPGARKFVPSGNEPAHYAPGAGRGATSFSTRADFGYSAVTANDPFGKPPEGYIPGRGRGATSFAGGVSRDDVSDAVDLSVVGGEDSLNLENEQLFKDAEYDDEDKEADLIYDFIDNRMDERRRSRRESQIRAEVTKQRAEKPTIHQQLAPLKRELEGLTMEDWESIPSIGDYSLKRKQQNKRQPQYTAAPDSLLYSARAHMQTESSIGTATPLGFATPLGIMGGSATPSGTRTTSVLRAPSGDASSLNDLGEARGAVLSLTLDKVMDNISGQTVVDPKGYLTDLNAMNIKSDSDIADIKKARTLLKSVIATNPTHSPGWIAAARVEELAGKISSAREIIAQACEKCGDREDVWLEAARLEKPEYAKAVLAKAVRMVPQSVKIWVEAARREQNVNDKRRILRKALEFVPNSVRLWKDAISLEDEENAYVMLKRAVECVPDSVDLWLALARLCPYQEAQKVLNEARKQLPTNPDIWITAAKLEESNGNSQMVEKIIARGLDNLTKKGVIHVRENWLKQAEQCEKNSFLKTAEAIVKCTMTLAIDPSMLKETWLEDGERFEENGLYTCARAIYRCALDHMKTKKSLWLALAELETKHGKPTDVDDVLSQATKYCPNSEILWLMAAKHKWMQGDVDAARDILADAYSKNQDAESISLAAVKLEREHDQFDRARELLSRSRQQCGTRKVWMQSIQLERQLGNYTAAMSLCEEALNVHPNFDKLWMIAGQLRLELEEPDVAESIRIFKCGTEQCPWSVGLWLLALESLMRDNEHAKARALVDAAKTKIRCILGPRLKQSEKVVTVNTKKLSSSELLRIAKAATDFPPGTVTSPQEDEEIIESLAQIILKNCDLLWLRAVEIELESGNSGNAYFMMSSALQEFPDSGNLWARAIFLEERNAQNAKAVDALNQCPNSSLVVMAAARLFWRDAKTLKARKWFQRAVALDDTNGVLWGTFLAFELDTGDEEAIKEVVNGCTKAEPSTGYEWCRVVKRVVNWRLSWPHKLYRFVEEHYGDILTKSLDRLPNDIIEVLVPGAAPTKKD</sequence>
<keyword evidence="5" id="KW-0539">Nucleus</keyword>
<dbReference type="GO" id="GO:0000244">
    <property type="term" value="P:spliceosomal tri-snRNP complex assembly"/>
    <property type="evidence" value="ECO:0007669"/>
    <property type="project" value="TreeGrafter"/>
</dbReference>
<evidence type="ECO:0000259" key="7">
    <source>
        <dbReference type="Pfam" id="PF06424"/>
    </source>
</evidence>
<dbReference type="Proteomes" id="UP001057455">
    <property type="component" value="Unassembled WGS sequence"/>
</dbReference>
<evidence type="ECO:0000256" key="5">
    <source>
        <dbReference type="ARBA" id="ARBA00023242"/>
    </source>
</evidence>
<dbReference type="InterPro" id="IPR003107">
    <property type="entry name" value="HAT"/>
</dbReference>
<keyword evidence="3" id="KW-0677">Repeat</keyword>
<dbReference type="OrthoDB" id="440128at2759"/>
<dbReference type="PANTHER" id="PTHR11246:SF1">
    <property type="entry name" value="PRE-MRNA-PROCESSING FACTOR 6"/>
    <property type="match status" value="1"/>
</dbReference>
<gene>
    <name evidence="8" type="ORF">BaOVIS_015500</name>
</gene>
<comment type="subcellular location">
    <subcellularLocation>
        <location evidence="1">Nucleus</location>
    </subcellularLocation>
</comment>
<accession>A0A9W5WUQ1</accession>
<feature type="domain" description="PRP1 splicing factor N-terminal" evidence="7">
    <location>
        <begin position="51"/>
        <end position="178"/>
    </location>
</feature>
<comment type="caution">
    <text evidence="8">The sequence shown here is derived from an EMBL/GenBank/DDBJ whole genome shotgun (WGS) entry which is preliminary data.</text>
</comment>
<keyword evidence="4" id="KW-0508">mRNA splicing</keyword>
<name>A0A9W5WUQ1_BABOV</name>
<dbReference type="Gene3D" id="1.25.40.10">
    <property type="entry name" value="Tetratricopeptide repeat domain"/>
    <property type="match status" value="4"/>
</dbReference>
<feature type="region of interest" description="Disordered" evidence="6">
    <location>
        <begin position="125"/>
        <end position="148"/>
    </location>
</feature>
<dbReference type="GO" id="GO:0046540">
    <property type="term" value="C:U4/U6 x U5 tri-snRNP complex"/>
    <property type="evidence" value="ECO:0007669"/>
    <property type="project" value="TreeGrafter"/>
</dbReference>
<evidence type="ECO:0000256" key="2">
    <source>
        <dbReference type="ARBA" id="ARBA00022664"/>
    </source>
</evidence>
<evidence type="ECO:0000313" key="9">
    <source>
        <dbReference type="Proteomes" id="UP001057455"/>
    </source>
</evidence>
<dbReference type="Pfam" id="PF06424">
    <property type="entry name" value="PRP1_N"/>
    <property type="match status" value="1"/>
</dbReference>
<dbReference type="FunFam" id="1.25.40.10:FF:000256">
    <property type="entry name" value="Probable pre-mRNA splicing factor prp1"/>
    <property type="match status" value="1"/>
</dbReference>
<dbReference type="SMART" id="SM00386">
    <property type="entry name" value="HAT"/>
    <property type="match status" value="12"/>
</dbReference>
<evidence type="ECO:0000256" key="3">
    <source>
        <dbReference type="ARBA" id="ARBA00022737"/>
    </source>
</evidence>
<proteinExistence type="predicted"/>
<evidence type="ECO:0000256" key="1">
    <source>
        <dbReference type="ARBA" id="ARBA00004123"/>
    </source>
</evidence>
<dbReference type="AlphaFoldDB" id="A0A9W5WUQ1"/>
<feature type="region of interest" description="Disordered" evidence="6">
    <location>
        <begin position="1"/>
        <end position="27"/>
    </location>
</feature>
<dbReference type="InterPro" id="IPR011990">
    <property type="entry name" value="TPR-like_helical_dom_sf"/>
</dbReference>
<keyword evidence="9" id="KW-1185">Reference proteome</keyword>
<reference evidence="8" key="1">
    <citation type="submission" date="2019-12" db="EMBL/GenBank/DDBJ databases">
        <title>Genome sequence of Babesia ovis.</title>
        <authorList>
            <person name="Yamagishi J."/>
            <person name="Sevinc F."/>
            <person name="Xuan X."/>
        </authorList>
    </citation>
    <scope>NUCLEOTIDE SEQUENCE</scope>
    <source>
        <strain evidence="8">Selcuk</strain>
    </source>
</reference>
<evidence type="ECO:0000256" key="6">
    <source>
        <dbReference type="SAM" id="MobiDB-lite"/>
    </source>
</evidence>
<keyword evidence="2" id="KW-0507">mRNA processing</keyword>
<feature type="compositionally biased region" description="Basic and acidic residues" evidence="6">
    <location>
        <begin position="125"/>
        <end position="146"/>
    </location>
</feature>
<evidence type="ECO:0000313" key="8">
    <source>
        <dbReference type="EMBL" id="GFE54146.1"/>
    </source>
</evidence>
<dbReference type="EMBL" id="BLIY01000009">
    <property type="protein sequence ID" value="GFE54146.1"/>
    <property type="molecule type" value="Genomic_DNA"/>
</dbReference>
<dbReference type="PANTHER" id="PTHR11246">
    <property type="entry name" value="PRE-MRNA SPLICING FACTOR"/>
    <property type="match status" value="1"/>
</dbReference>
<protein>
    <submittedName>
        <fullName evidence="8">U5 snRNP-associated protein subunit</fullName>
    </submittedName>
</protein>
<organism evidence="8 9">
    <name type="scientific">Babesia ovis</name>
    <dbReference type="NCBI Taxonomy" id="5869"/>
    <lineage>
        <taxon>Eukaryota</taxon>
        <taxon>Sar</taxon>
        <taxon>Alveolata</taxon>
        <taxon>Apicomplexa</taxon>
        <taxon>Aconoidasida</taxon>
        <taxon>Piroplasmida</taxon>
        <taxon>Babesiidae</taxon>
        <taxon>Babesia</taxon>
    </lineage>
</organism>
<dbReference type="GO" id="GO:0071013">
    <property type="term" value="C:catalytic step 2 spliceosome"/>
    <property type="evidence" value="ECO:0007669"/>
    <property type="project" value="TreeGrafter"/>
</dbReference>
<dbReference type="InterPro" id="IPR010491">
    <property type="entry name" value="PRP1_N"/>
</dbReference>
<dbReference type="InterPro" id="IPR045075">
    <property type="entry name" value="Syf1-like"/>
</dbReference>
<dbReference type="SUPFAM" id="SSF48452">
    <property type="entry name" value="TPR-like"/>
    <property type="match status" value="4"/>
</dbReference>
<evidence type="ECO:0000256" key="4">
    <source>
        <dbReference type="ARBA" id="ARBA00023187"/>
    </source>
</evidence>